<evidence type="ECO:0000313" key="2">
    <source>
        <dbReference type="EMBL" id="AIE85786.1"/>
    </source>
</evidence>
<dbReference type="RefSeq" id="WP_025225654.1">
    <property type="nucleotide sequence ID" value="NZ_CP007139.1"/>
</dbReference>
<reference evidence="2 3" key="1">
    <citation type="journal article" date="2014" name="PLoS ONE">
        <title>The first complete genome sequence of the class fimbriimonadia in the phylum armatimonadetes.</title>
        <authorList>
            <person name="Hu Z.Y."/>
            <person name="Wang Y.Z."/>
            <person name="Im W.T."/>
            <person name="Wang S.Y."/>
            <person name="Zhao G.P."/>
            <person name="Zheng H.J."/>
            <person name="Quan Z.X."/>
        </authorList>
    </citation>
    <scope>NUCLEOTIDE SEQUENCE [LARGE SCALE GENOMIC DNA]</scope>
    <source>
        <strain evidence="2">Gsoil 348</strain>
    </source>
</reference>
<dbReference type="AlphaFoldDB" id="A0A068NQR4"/>
<keyword evidence="3" id="KW-1185">Reference proteome</keyword>
<gene>
    <name evidence="2" type="ORF">OP10G_2418</name>
</gene>
<dbReference type="EMBL" id="CP007139">
    <property type="protein sequence ID" value="AIE85786.1"/>
    <property type="molecule type" value="Genomic_DNA"/>
</dbReference>
<organism evidence="2 3">
    <name type="scientific">Fimbriimonas ginsengisoli Gsoil 348</name>
    <dbReference type="NCBI Taxonomy" id="661478"/>
    <lineage>
        <taxon>Bacteria</taxon>
        <taxon>Bacillati</taxon>
        <taxon>Armatimonadota</taxon>
        <taxon>Fimbriimonadia</taxon>
        <taxon>Fimbriimonadales</taxon>
        <taxon>Fimbriimonadaceae</taxon>
        <taxon>Fimbriimonas</taxon>
    </lineage>
</organism>
<keyword evidence="1" id="KW-0472">Membrane</keyword>
<keyword evidence="1" id="KW-1133">Transmembrane helix</keyword>
<proteinExistence type="predicted"/>
<dbReference type="STRING" id="661478.OP10G_2418"/>
<sequence>MKALSTKAVKRITTILVVSAFVFMFAGPRVIKRPPQMTAKRFAVRLFVYSGALGLSAVGALVGAFVIMRREQAVYREKAMENMRALIEATRQDRLQKQEDGEDSDA</sequence>
<feature type="transmembrane region" description="Helical" evidence="1">
    <location>
        <begin position="46"/>
        <end position="68"/>
    </location>
</feature>
<keyword evidence="1" id="KW-0812">Transmembrane</keyword>
<evidence type="ECO:0000313" key="3">
    <source>
        <dbReference type="Proteomes" id="UP000027982"/>
    </source>
</evidence>
<protein>
    <submittedName>
        <fullName evidence="2">Uncharacterized protein</fullName>
    </submittedName>
</protein>
<dbReference type="KEGG" id="fgi:OP10G_2418"/>
<dbReference type="HOGENOM" id="CLU_2219206_0_0_0"/>
<name>A0A068NQR4_FIMGI</name>
<evidence type="ECO:0000256" key="1">
    <source>
        <dbReference type="SAM" id="Phobius"/>
    </source>
</evidence>
<accession>A0A068NQR4</accession>
<dbReference type="Proteomes" id="UP000027982">
    <property type="component" value="Chromosome"/>
</dbReference>
<feature type="transmembrane region" description="Helical" evidence="1">
    <location>
        <begin position="12"/>
        <end position="31"/>
    </location>
</feature>